<gene>
    <name evidence="1" type="ORF">kac68v161_gp186</name>
</gene>
<evidence type="ECO:0000313" key="2">
    <source>
        <dbReference type="Proteomes" id="UP000305808"/>
    </source>
</evidence>
<accession>A0A482MK08</accession>
<reference evidence="1 2" key="1">
    <citation type="submission" date="2019-03" db="EMBL/GenBank/DDBJ databases">
        <title>Diversity and diversification of Nodularia spumigena cyanophages in the Baltic Sea.</title>
        <authorList>
            <person name="Sulcius S."/>
            <person name="Holmfeldt K."/>
            <person name="Simoliunas E."/>
        </authorList>
    </citation>
    <scope>NUCLEOTIDE SEQUENCE [LARGE SCALE GENOMIC DNA]</scope>
</reference>
<keyword evidence="2" id="KW-1185">Reference proteome</keyword>
<dbReference type="Proteomes" id="UP000305808">
    <property type="component" value="Segment"/>
</dbReference>
<evidence type="ECO:0000313" key="1">
    <source>
        <dbReference type="EMBL" id="QBQ73836.1"/>
    </source>
</evidence>
<organism evidence="1 2">
    <name type="scientific">Nodularia phage vB_NspS-kac68v161</name>
    <dbReference type="NCBI Taxonomy" id="2557582"/>
    <lineage>
        <taxon>Viruses</taxon>
        <taxon>Duplodnaviria</taxon>
        <taxon>Heunggongvirae</taxon>
        <taxon>Uroviricota</taxon>
        <taxon>Caudoviricetes</taxon>
        <taxon>Ravarandavirus</taxon>
        <taxon>Ravarandavirus kac68v161</taxon>
    </lineage>
</organism>
<protein>
    <submittedName>
        <fullName evidence="1">Uncharacterized protein</fullName>
    </submittedName>
</protein>
<proteinExistence type="predicted"/>
<sequence>MFQSFSLEHLVELATFYQLALPLIYLKNRSQLIREIENYYKVFDYAKR</sequence>
<dbReference type="EMBL" id="MK605245">
    <property type="protein sequence ID" value="QBQ73836.1"/>
    <property type="molecule type" value="Genomic_DNA"/>
</dbReference>
<name>A0A482MK08_9CAUD</name>